<evidence type="ECO:0000259" key="1">
    <source>
        <dbReference type="Pfam" id="PF01243"/>
    </source>
</evidence>
<reference evidence="3" key="1">
    <citation type="submission" date="2022-08" db="EMBL/GenBank/DDBJ databases">
        <title>Chelativorans sichuanense sp. nov., a paraffin oil-degrading bacterium isolated from a mixture of oil-based drill cuttings and paddy soil.</title>
        <authorList>
            <person name="Yu J."/>
            <person name="Liu H."/>
            <person name="Chen Q."/>
        </authorList>
    </citation>
    <scope>NUCLEOTIDE SEQUENCE</scope>
    <source>
        <strain evidence="3">SCAU 2101</strain>
    </source>
</reference>
<dbReference type="Proteomes" id="UP001149009">
    <property type="component" value="Unassembled WGS sequence"/>
</dbReference>
<dbReference type="InterPro" id="IPR011576">
    <property type="entry name" value="Pyridox_Oxase_N"/>
</dbReference>
<name>A0A9X2X9S8_9HYPH</name>
<feature type="domain" description="Pyridoxamine 5'-phosphate oxidase N-terminal" evidence="1">
    <location>
        <begin position="18"/>
        <end position="140"/>
    </location>
</feature>
<comment type="caution">
    <text evidence="3">The sequence shown here is derived from an EMBL/GenBank/DDBJ whole genome shotgun (WGS) entry which is preliminary data.</text>
</comment>
<dbReference type="RefSeq" id="WP_261516017.1">
    <property type="nucleotide sequence ID" value="NZ_JAODNV010000013.1"/>
</dbReference>
<dbReference type="Gene3D" id="3.20.180.10">
    <property type="entry name" value="PNP-oxidase-like"/>
    <property type="match status" value="1"/>
</dbReference>
<dbReference type="InterPro" id="IPR012349">
    <property type="entry name" value="Split_barrel_FMN-bd"/>
</dbReference>
<evidence type="ECO:0000313" key="4">
    <source>
        <dbReference type="Proteomes" id="UP001149009"/>
    </source>
</evidence>
<sequence length="249" mass="27136">MAKTDPFLEPDAEAIRLARTLLRTARFGALATLDPADGAPLATRVAVATDMDGTPVILVSALSLHRQALEADPRCALLVGEPGRGDPLAHPRLTVKARAEKIERGTETHAHAERRYLNRHPKAKLYAGFADFAFFRLEAQGGLLNGGFARAYRLKSSDLIIEEPLDSFLETEQHAIDHMNADHADAVENYAVHLVRAAPGKWRLTGIDPEGIDLANGDEVRRVLFDSPLKEASELRPTLIAMAKKARGG</sequence>
<dbReference type="PANTHER" id="PTHR13343:SF17">
    <property type="entry name" value="CELLULAR REPRESSOR OF E1A-STIMULATED GENES, ISOFORM A"/>
    <property type="match status" value="1"/>
</dbReference>
<dbReference type="Gene3D" id="2.30.110.10">
    <property type="entry name" value="Electron Transport, Fmn-binding Protein, Chain A"/>
    <property type="match status" value="1"/>
</dbReference>
<organism evidence="3 4">
    <name type="scientific">Chelativorans petroleitrophicus</name>
    <dbReference type="NCBI Taxonomy" id="2975484"/>
    <lineage>
        <taxon>Bacteria</taxon>
        <taxon>Pseudomonadati</taxon>
        <taxon>Pseudomonadota</taxon>
        <taxon>Alphaproteobacteria</taxon>
        <taxon>Hyphomicrobiales</taxon>
        <taxon>Phyllobacteriaceae</taxon>
        <taxon>Chelativorans</taxon>
    </lineage>
</organism>
<feature type="domain" description="DUF2470" evidence="2">
    <location>
        <begin position="172"/>
        <end position="242"/>
    </location>
</feature>
<dbReference type="EMBL" id="JAODNV010000013">
    <property type="protein sequence ID" value="MCT8991119.1"/>
    <property type="molecule type" value="Genomic_DNA"/>
</dbReference>
<dbReference type="AlphaFoldDB" id="A0A9X2X9S8"/>
<evidence type="ECO:0000313" key="3">
    <source>
        <dbReference type="EMBL" id="MCT8991119.1"/>
    </source>
</evidence>
<gene>
    <name evidence="3" type="ORF">NYR54_12590</name>
</gene>
<dbReference type="InterPro" id="IPR019595">
    <property type="entry name" value="DUF2470"/>
</dbReference>
<dbReference type="PANTHER" id="PTHR13343">
    <property type="entry name" value="CREG1 PROTEIN"/>
    <property type="match status" value="1"/>
</dbReference>
<protein>
    <submittedName>
        <fullName evidence="3">HugZ family protein</fullName>
    </submittedName>
</protein>
<dbReference type="GO" id="GO:0005737">
    <property type="term" value="C:cytoplasm"/>
    <property type="evidence" value="ECO:0007669"/>
    <property type="project" value="UniProtKB-ARBA"/>
</dbReference>
<dbReference type="InterPro" id="IPR037119">
    <property type="entry name" value="Haem_oxidase_HugZ-like_sf"/>
</dbReference>
<accession>A0A9X2X9S8</accession>
<dbReference type="Pfam" id="PF10615">
    <property type="entry name" value="DUF2470"/>
    <property type="match status" value="1"/>
</dbReference>
<dbReference type="SUPFAM" id="SSF50475">
    <property type="entry name" value="FMN-binding split barrel"/>
    <property type="match status" value="1"/>
</dbReference>
<dbReference type="Pfam" id="PF01243">
    <property type="entry name" value="PNPOx_N"/>
    <property type="match status" value="1"/>
</dbReference>
<proteinExistence type="predicted"/>
<evidence type="ECO:0000259" key="2">
    <source>
        <dbReference type="Pfam" id="PF10615"/>
    </source>
</evidence>
<keyword evidence="4" id="KW-1185">Reference proteome</keyword>